<proteinExistence type="predicted"/>
<dbReference type="Proteomes" id="UP000034736">
    <property type="component" value="Unassembled WGS sequence"/>
</dbReference>
<dbReference type="EMBL" id="LCHU01000010">
    <property type="protein sequence ID" value="KKT41267.1"/>
    <property type="molecule type" value="Genomic_DNA"/>
</dbReference>
<comment type="caution">
    <text evidence="1">The sequence shown here is derived from an EMBL/GenBank/DDBJ whole genome shotgun (WGS) entry which is preliminary data.</text>
</comment>
<dbReference type="STRING" id="1618647.UW30_C0010G0023"/>
<reference evidence="1 2" key="1">
    <citation type="journal article" date="2015" name="Nature">
        <title>rRNA introns, odd ribosomes, and small enigmatic genomes across a large radiation of phyla.</title>
        <authorList>
            <person name="Brown C.T."/>
            <person name="Hug L.A."/>
            <person name="Thomas B.C."/>
            <person name="Sharon I."/>
            <person name="Castelle C.J."/>
            <person name="Singh A."/>
            <person name="Wilkins M.J."/>
            <person name="Williams K.H."/>
            <person name="Banfield J.F."/>
        </authorList>
    </citation>
    <scope>NUCLEOTIDE SEQUENCE [LARGE SCALE GENOMIC DNA]</scope>
</reference>
<name>A0A0G1JB75_9BACT</name>
<sequence length="92" mass="11097">MMLYSVIFILSAGGMMAIAMRHRDEFYAFNFAAFMENVRQEGGQLWQQHLRERMFLVIEKILKTLRVWFLRMENFILKTLHRVRGIKEKNSI</sequence>
<evidence type="ECO:0000313" key="2">
    <source>
        <dbReference type="Proteomes" id="UP000034736"/>
    </source>
</evidence>
<accession>A0A0G1JB75</accession>
<gene>
    <name evidence="1" type="ORF">UW30_C0010G0023</name>
</gene>
<organism evidence="1 2">
    <name type="scientific">Candidatus Giovannonibacteria bacterium GW2011_GWA2_44_13b</name>
    <dbReference type="NCBI Taxonomy" id="1618647"/>
    <lineage>
        <taxon>Bacteria</taxon>
        <taxon>Candidatus Giovannoniibacteriota</taxon>
    </lineage>
</organism>
<evidence type="ECO:0000313" key="1">
    <source>
        <dbReference type="EMBL" id="KKT41267.1"/>
    </source>
</evidence>
<protein>
    <submittedName>
        <fullName evidence="1">Uncharacterized protein</fullName>
    </submittedName>
</protein>
<dbReference type="AlphaFoldDB" id="A0A0G1JB75"/>